<dbReference type="PROSITE" id="PS50053">
    <property type="entry name" value="UBIQUITIN_2"/>
    <property type="match status" value="1"/>
</dbReference>
<evidence type="ECO:0000313" key="4">
    <source>
        <dbReference type="Proteomes" id="UP000036987"/>
    </source>
</evidence>
<keyword evidence="1" id="KW-0812">Transmembrane</keyword>
<keyword evidence="4" id="KW-1185">Reference proteome</keyword>
<proteinExistence type="predicted"/>
<dbReference type="PANTHER" id="PTHR13527:SF0">
    <property type="entry name" value="SAYSVFN DOMAIN-CONTAINING PROTEIN 1"/>
    <property type="match status" value="1"/>
</dbReference>
<dbReference type="SUPFAM" id="SSF54236">
    <property type="entry name" value="Ubiquitin-like"/>
    <property type="match status" value="1"/>
</dbReference>
<dbReference type="OMA" id="FLWFIMA"/>
<organism evidence="3 4">
    <name type="scientific">Zostera marina</name>
    <name type="common">Eelgrass</name>
    <dbReference type="NCBI Taxonomy" id="29655"/>
    <lineage>
        <taxon>Eukaryota</taxon>
        <taxon>Viridiplantae</taxon>
        <taxon>Streptophyta</taxon>
        <taxon>Embryophyta</taxon>
        <taxon>Tracheophyta</taxon>
        <taxon>Spermatophyta</taxon>
        <taxon>Magnoliopsida</taxon>
        <taxon>Liliopsida</taxon>
        <taxon>Zosteraceae</taxon>
        <taxon>Zostera</taxon>
    </lineage>
</organism>
<reference evidence="4" key="1">
    <citation type="journal article" date="2016" name="Nature">
        <title>The genome of the seagrass Zostera marina reveals angiosperm adaptation to the sea.</title>
        <authorList>
            <person name="Olsen J.L."/>
            <person name="Rouze P."/>
            <person name="Verhelst B."/>
            <person name="Lin Y.-C."/>
            <person name="Bayer T."/>
            <person name="Collen J."/>
            <person name="Dattolo E."/>
            <person name="De Paoli E."/>
            <person name="Dittami S."/>
            <person name="Maumus F."/>
            <person name="Michel G."/>
            <person name="Kersting A."/>
            <person name="Lauritano C."/>
            <person name="Lohaus R."/>
            <person name="Toepel M."/>
            <person name="Tonon T."/>
            <person name="Vanneste K."/>
            <person name="Amirebrahimi M."/>
            <person name="Brakel J."/>
            <person name="Bostroem C."/>
            <person name="Chovatia M."/>
            <person name="Grimwood J."/>
            <person name="Jenkins J.W."/>
            <person name="Jueterbock A."/>
            <person name="Mraz A."/>
            <person name="Stam W.T."/>
            <person name="Tice H."/>
            <person name="Bornberg-Bauer E."/>
            <person name="Green P.J."/>
            <person name="Pearson G.A."/>
            <person name="Procaccini G."/>
            <person name="Duarte C.M."/>
            <person name="Schmutz J."/>
            <person name="Reusch T.B.H."/>
            <person name="Van de Peer Y."/>
        </authorList>
    </citation>
    <scope>NUCLEOTIDE SEQUENCE [LARGE SCALE GENOMIC DNA]</scope>
    <source>
        <strain evidence="4">cv. Finnish</strain>
    </source>
</reference>
<dbReference type="InterPro" id="IPR029071">
    <property type="entry name" value="Ubiquitin-like_domsf"/>
</dbReference>
<accession>A0A0K9PR06</accession>
<gene>
    <name evidence="3" type="ORF">ZOSMA_181G00340</name>
</gene>
<dbReference type="InterPro" id="IPR019387">
    <property type="entry name" value="SAYSvFN_dom"/>
</dbReference>
<dbReference type="AlphaFoldDB" id="A0A0K9PR06"/>
<dbReference type="InterPro" id="IPR039159">
    <property type="entry name" value="SAYSD1"/>
</dbReference>
<dbReference type="STRING" id="29655.A0A0K9PR06"/>
<dbReference type="InterPro" id="IPR000626">
    <property type="entry name" value="Ubiquitin-like_dom"/>
</dbReference>
<comment type="caution">
    <text evidence="3">The sequence shown here is derived from an EMBL/GenBank/DDBJ whole genome shotgun (WGS) entry which is preliminary data.</text>
</comment>
<dbReference type="PANTHER" id="PTHR13527">
    <property type="entry name" value="SAYSVFN DOMAIN-CONTAINING PROTEIN 1"/>
    <property type="match status" value="1"/>
</dbReference>
<keyword evidence="1" id="KW-0472">Membrane</keyword>
<feature type="transmembrane region" description="Helical" evidence="1">
    <location>
        <begin position="133"/>
        <end position="153"/>
    </location>
</feature>
<dbReference type="Proteomes" id="UP000036987">
    <property type="component" value="Unassembled WGS sequence"/>
</dbReference>
<protein>
    <recommendedName>
        <fullName evidence="2">Ubiquitin-like domain-containing protein</fullName>
    </recommendedName>
</protein>
<keyword evidence="1" id="KW-1133">Transmembrane helix</keyword>
<dbReference type="EMBL" id="LFYR01000676">
    <property type="protein sequence ID" value="KMZ71399.1"/>
    <property type="molecule type" value="Genomic_DNA"/>
</dbReference>
<evidence type="ECO:0000256" key="1">
    <source>
        <dbReference type="SAM" id="Phobius"/>
    </source>
</evidence>
<dbReference type="Pfam" id="PF10260">
    <property type="entry name" value="SAYSvFN"/>
    <property type="match status" value="1"/>
</dbReference>
<feature type="domain" description="Ubiquitin-like" evidence="2">
    <location>
        <begin position="9"/>
        <end position="64"/>
    </location>
</feature>
<name>A0A0K9PR06_ZOSMR</name>
<dbReference type="OrthoDB" id="71310at2759"/>
<feature type="transmembrane region" description="Helical" evidence="1">
    <location>
        <begin position="165"/>
        <end position="182"/>
    </location>
</feature>
<evidence type="ECO:0000313" key="3">
    <source>
        <dbReference type="EMBL" id="KMZ71399.1"/>
    </source>
</evidence>
<sequence length="220" mass="25045">MGEGGKREVEIVVKTVGPSRPTKIRIESPIEVVELRKVVAAKGCHSLSHLKLVFCGRTLPDESTGGIEDSVVRFEDGDTLVAAIMPRPPPKHLHEDDEDEDDEDLKFHIPESEKLWKRRLLYFLQRKMKFPDILLMVIFSISIKAWIGIILWFSLAHIVYRWDLGPIYILATGFAAILLNLGKRKQGDASAYSIFNEDFRELPGTYNANRVDRDIRAGQF</sequence>
<evidence type="ECO:0000259" key="2">
    <source>
        <dbReference type="PROSITE" id="PS50053"/>
    </source>
</evidence>